<protein>
    <recommendedName>
        <fullName evidence="7">Hydroxysteroid 11-beta-dehydrogenase 1-like protein</fullName>
    </recommendedName>
    <alternativeName>
        <fullName evidence="8">11-beta-hydroxysteroid dehydrogenase type 3</fullName>
    </alternativeName>
</protein>
<dbReference type="GO" id="GO:0005576">
    <property type="term" value="C:extracellular region"/>
    <property type="evidence" value="ECO:0007669"/>
    <property type="project" value="UniProtKB-SubCell"/>
</dbReference>
<dbReference type="InterPro" id="IPR002347">
    <property type="entry name" value="SDR_fam"/>
</dbReference>
<dbReference type="InParanoid" id="A0A4W3GUW5"/>
<keyword evidence="3" id="KW-0964">Secreted</keyword>
<keyword evidence="6" id="KW-0560">Oxidoreductase</keyword>
<evidence type="ECO:0000256" key="8">
    <source>
        <dbReference type="ARBA" id="ARBA00042169"/>
    </source>
</evidence>
<dbReference type="Ensembl" id="ENSCMIT00000007017.1">
    <property type="protein sequence ID" value="ENSCMIP00000006802.1"/>
    <property type="gene ID" value="ENSCMIG00000003795.1"/>
</dbReference>
<dbReference type="InterPro" id="IPR051253">
    <property type="entry name" value="11-beta-HSD"/>
</dbReference>
<dbReference type="InterPro" id="IPR036291">
    <property type="entry name" value="NAD(P)-bd_dom_sf"/>
</dbReference>
<feature type="signal peptide" evidence="11">
    <location>
        <begin position="1"/>
        <end position="22"/>
    </location>
</feature>
<dbReference type="RefSeq" id="XP_007896936.2">
    <property type="nucleotide sequence ID" value="XM_007898745.2"/>
</dbReference>
<dbReference type="Proteomes" id="UP000314986">
    <property type="component" value="Unassembled WGS sequence"/>
</dbReference>
<feature type="chain" id="PRO_5021451346" description="Hydroxysteroid 11-beta-dehydrogenase 1-like protein" evidence="11">
    <location>
        <begin position="23"/>
        <end position="287"/>
    </location>
</feature>
<dbReference type="AlphaFoldDB" id="A0A4W3GUW5"/>
<name>A0A4W3GUW5_CALMI</name>
<evidence type="ECO:0000313" key="12">
    <source>
        <dbReference type="Ensembl" id="ENSCMIP00000006802.1"/>
    </source>
</evidence>
<evidence type="ECO:0000256" key="10">
    <source>
        <dbReference type="ARBA" id="ARBA00093430"/>
    </source>
</evidence>
<dbReference type="STRING" id="7868.ENSCMIP00000006802"/>
<comment type="subcellular location">
    <subcellularLocation>
        <location evidence="1">Secreted</location>
    </subcellularLocation>
</comment>
<evidence type="ECO:0000256" key="4">
    <source>
        <dbReference type="ARBA" id="ARBA00022729"/>
    </source>
</evidence>
<dbReference type="InterPro" id="IPR020904">
    <property type="entry name" value="Sc_DH/Rdtase_CS"/>
</dbReference>
<dbReference type="SUPFAM" id="SSF51735">
    <property type="entry name" value="NAD(P)-binding Rossmann-fold domains"/>
    <property type="match status" value="1"/>
</dbReference>
<reference evidence="12" key="4">
    <citation type="submission" date="2025-08" db="UniProtKB">
        <authorList>
            <consortium name="Ensembl"/>
        </authorList>
    </citation>
    <scope>IDENTIFICATION</scope>
</reference>
<keyword evidence="4 11" id="KW-0732">Signal</keyword>
<keyword evidence="5" id="KW-0521">NADP</keyword>
<evidence type="ECO:0000256" key="6">
    <source>
        <dbReference type="ARBA" id="ARBA00023002"/>
    </source>
</evidence>
<dbReference type="PRINTS" id="PR00081">
    <property type="entry name" value="GDHRDH"/>
</dbReference>
<comment type="function">
    <text evidence="10">Unidirectional NADP(+)-dependent cortisol dehydrogenase (in vitro).</text>
</comment>
<dbReference type="Gene3D" id="3.40.50.720">
    <property type="entry name" value="NAD(P)-binding Rossmann-like Domain"/>
    <property type="match status" value="1"/>
</dbReference>
<evidence type="ECO:0000256" key="7">
    <source>
        <dbReference type="ARBA" id="ARBA00040597"/>
    </source>
</evidence>
<gene>
    <name evidence="12" type="primary">hsd11b1la</name>
</gene>
<organism evidence="12 13">
    <name type="scientific">Callorhinchus milii</name>
    <name type="common">Ghost shark</name>
    <dbReference type="NCBI Taxonomy" id="7868"/>
    <lineage>
        <taxon>Eukaryota</taxon>
        <taxon>Metazoa</taxon>
        <taxon>Chordata</taxon>
        <taxon>Craniata</taxon>
        <taxon>Vertebrata</taxon>
        <taxon>Chondrichthyes</taxon>
        <taxon>Holocephali</taxon>
        <taxon>Chimaeriformes</taxon>
        <taxon>Callorhinchidae</taxon>
        <taxon>Callorhinchus</taxon>
    </lineage>
</organism>
<dbReference type="OrthoDB" id="1933717at2759"/>
<reference evidence="13" key="2">
    <citation type="journal article" date="2007" name="PLoS Biol.">
        <title>Survey sequencing and comparative analysis of the elephant shark (Callorhinchus milii) genome.</title>
        <authorList>
            <person name="Venkatesh B."/>
            <person name="Kirkness E.F."/>
            <person name="Loh Y.H."/>
            <person name="Halpern A.L."/>
            <person name="Lee A.P."/>
            <person name="Johnson J."/>
            <person name="Dandona N."/>
            <person name="Viswanathan L.D."/>
            <person name="Tay A."/>
            <person name="Venter J.C."/>
            <person name="Strausberg R.L."/>
            <person name="Brenner S."/>
        </authorList>
    </citation>
    <scope>NUCLEOTIDE SEQUENCE [LARGE SCALE GENOMIC DNA]</scope>
</reference>
<evidence type="ECO:0000256" key="9">
    <source>
        <dbReference type="ARBA" id="ARBA00093198"/>
    </source>
</evidence>
<dbReference type="Pfam" id="PF00106">
    <property type="entry name" value="adh_short"/>
    <property type="match status" value="1"/>
</dbReference>
<reference evidence="12" key="5">
    <citation type="submission" date="2025-09" db="UniProtKB">
        <authorList>
            <consortium name="Ensembl"/>
        </authorList>
    </citation>
    <scope>IDENTIFICATION</scope>
</reference>
<evidence type="ECO:0000256" key="1">
    <source>
        <dbReference type="ARBA" id="ARBA00004613"/>
    </source>
</evidence>
<dbReference type="PANTHER" id="PTHR44279">
    <property type="entry name" value="HYDROXYSTEROID (11-BETA) DEHYDROGENASE 1-LIKE B-RELATED"/>
    <property type="match status" value="1"/>
</dbReference>
<evidence type="ECO:0000256" key="11">
    <source>
        <dbReference type="SAM" id="SignalP"/>
    </source>
</evidence>
<reference evidence="13" key="3">
    <citation type="journal article" date="2014" name="Nature">
        <title>Elephant shark genome provides unique insights into gnathostome evolution.</title>
        <authorList>
            <consortium name="International Elephant Shark Genome Sequencing Consortium"/>
            <person name="Venkatesh B."/>
            <person name="Lee A.P."/>
            <person name="Ravi V."/>
            <person name="Maurya A.K."/>
            <person name="Lian M.M."/>
            <person name="Swann J.B."/>
            <person name="Ohta Y."/>
            <person name="Flajnik M.F."/>
            <person name="Sutoh Y."/>
            <person name="Kasahara M."/>
            <person name="Hoon S."/>
            <person name="Gangu V."/>
            <person name="Roy S.W."/>
            <person name="Irimia M."/>
            <person name="Korzh V."/>
            <person name="Kondrychyn I."/>
            <person name="Lim Z.W."/>
            <person name="Tay B.H."/>
            <person name="Tohari S."/>
            <person name="Kong K.W."/>
            <person name="Ho S."/>
            <person name="Lorente-Galdos B."/>
            <person name="Quilez J."/>
            <person name="Marques-Bonet T."/>
            <person name="Raney B.J."/>
            <person name="Ingham P.W."/>
            <person name="Tay A."/>
            <person name="Hillier L.W."/>
            <person name="Minx P."/>
            <person name="Boehm T."/>
            <person name="Wilson R.K."/>
            <person name="Brenner S."/>
            <person name="Warren W.C."/>
        </authorList>
    </citation>
    <scope>NUCLEOTIDE SEQUENCE [LARGE SCALE GENOMIC DNA]</scope>
</reference>
<dbReference type="PANTHER" id="PTHR44279:SF3">
    <property type="entry name" value="HYDROXYSTEROID 11-BETA-DEHYDROGENASE 1-LIKE PROTEIN"/>
    <property type="match status" value="1"/>
</dbReference>
<comment type="catalytic activity">
    <reaction evidence="9">
        <text>cortisone + NADPH + H(+) = cortisol + NADP(+)</text>
        <dbReference type="Rhea" id="RHEA:68616"/>
        <dbReference type="ChEBI" id="CHEBI:15378"/>
        <dbReference type="ChEBI" id="CHEBI:16962"/>
        <dbReference type="ChEBI" id="CHEBI:17650"/>
        <dbReference type="ChEBI" id="CHEBI:57783"/>
        <dbReference type="ChEBI" id="CHEBI:58349"/>
    </reaction>
    <physiologicalReaction direction="right-to-left" evidence="9">
        <dbReference type="Rhea" id="RHEA:68618"/>
    </physiologicalReaction>
</comment>
<proteinExistence type="inferred from homology"/>
<dbReference type="GeneTree" id="ENSGT00940000162487"/>
<reference evidence="13" key="1">
    <citation type="journal article" date="2006" name="Science">
        <title>Ancient noncoding elements conserved in the human genome.</title>
        <authorList>
            <person name="Venkatesh B."/>
            <person name="Kirkness E.F."/>
            <person name="Loh Y.H."/>
            <person name="Halpern A.L."/>
            <person name="Lee A.P."/>
            <person name="Johnson J."/>
            <person name="Dandona N."/>
            <person name="Viswanathan L.D."/>
            <person name="Tay A."/>
            <person name="Venter J.C."/>
            <person name="Strausberg R.L."/>
            <person name="Brenner S."/>
        </authorList>
    </citation>
    <scope>NUCLEOTIDE SEQUENCE [LARGE SCALE GENOMIC DNA]</scope>
</reference>
<keyword evidence="13" id="KW-1185">Reference proteome</keyword>
<accession>A0A4W3GUW5</accession>
<dbReference type="PROSITE" id="PS00061">
    <property type="entry name" value="ADH_SHORT"/>
    <property type="match status" value="1"/>
</dbReference>
<comment type="similarity">
    <text evidence="2">Belongs to the short-chain dehydrogenases/reductases (SDR) family.</text>
</comment>
<evidence type="ECO:0000313" key="13">
    <source>
        <dbReference type="Proteomes" id="UP000314986"/>
    </source>
</evidence>
<dbReference type="CTD" id="393293"/>
<dbReference type="GO" id="GO:0016491">
    <property type="term" value="F:oxidoreductase activity"/>
    <property type="evidence" value="ECO:0007669"/>
    <property type="project" value="UniProtKB-KW"/>
</dbReference>
<dbReference type="GeneID" id="103181944"/>
<evidence type="ECO:0000256" key="2">
    <source>
        <dbReference type="ARBA" id="ARBA00006484"/>
    </source>
</evidence>
<dbReference type="FunCoup" id="A0A4W3GUW5">
    <property type="interactions" value="75"/>
</dbReference>
<sequence>MGRWQVCAAAAAFGASFFALMGRDAFDPGSLSGTRVLLTGASKGIGEQLAYQYSGFGADLVITAQRGDALQKVADKCLELGAKNVRSIAADMADPRNPKRVVQFALEKLGGLDYLVLNHIGATPFQMWDRDSEHTRWLMQVNFLSFVELAGAALPFLTKSNGSIVVVSSLCGKIATPFTASYSATKFALGGFFTSLRHELAMQRKHVSVTLCFLGLIDTQSTLEKIQGILSMQPYPASDSALAIIKGGMTRAREIYFPWWVDLVSKLHDWFPEASDQMIRNAYNYSG</sequence>
<dbReference type="KEGG" id="cmk:103181944"/>
<evidence type="ECO:0000256" key="5">
    <source>
        <dbReference type="ARBA" id="ARBA00022857"/>
    </source>
</evidence>
<evidence type="ECO:0000256" key="3">
    <source>
        <dbReference type="ARBA" id="ARBA00022525"/>
    </source>
</evidence>
<dbReference type="OMA" id="EYTRWLM"/>